<evidence type="ECO:0000313" key="1">
    <source>
        <dbReference type="EMBL" id="KAF9891678.1"/>
    </source>
</evidence>
<organism evidence="1 2">
    <name type="scientific">Aspergillus nanangensis</name>
    <dbReference type="NCBI Taxonomy" id="2582783"/>
    <lineage>
        <taxon>Eukaryota</taxon>
        <taxon>Fungi</taxon>
        <taxon>Dikarya</taxon>
        <taxon>Ascomycota</taxon>
        <taxon>Pezizomycotina</taxon>
        <taxon>Eurotiomycetes</taxon>
        <taxon>Eurotiomycetidae</taxon>
        <taxon>Eurotiales</taxon>
        <taxon>Aspergillaceae</taxon>
        <taxon>Aspergillus</taxon>
        <taxon>Aspergillus subgen. Circumdati</taxon>
    </lineage>
</organism>
<comment type="caution">
    <text evidence="1">The sequence shown here is derived from an EMBL/GenBank/DDBJ whole genome shotgun (WGS) entry which is preliminary data.</text>
</comment>
<proteinExistence type="predicted"/>
<protein>
    <submittedName>
        <fullName evidence="1">Uncharacterized protein</fullName>
    </submittedName>
</protein>
<gene>
    <name evidence="1" type="ORF">FE257_003690</name>
</gene>
<dbReference type="AlphaFoldDB" id="A0AAD4CTU9"/>
<dbReference type="Proteomes" id="UP001194746">
    <property type="component" value="Unassembled WGS sequence"/>
</dbReference>
<name>A0AAD4CTU9_ASPNN</name>
<keyword evidence="2" id="KW-1185">Reference proteome</keyword>
<dbReference type="EMBL" id="VCAU01000017">
    <property type="protein sequence ID" value="KAF9891678.1"/>
    <property type="molecule type" value="Genomic_DNA"/>
</dbReference>
<evidence type="ECO:0000313" key="2">
    <source>
        <dbReference type="Proteomes" id="UP001194746"/>
    </source>
</evidence>
<accession>A0AAD4CTU9</accession>
<reference evidence="1" key="2">
    <citation type="submission" date="2020-02" db="EMBL/GenBank/DDBJ databases">
        <authorList>
            <person name="Gilchrist C.L.M."/>
            <person name="Chooi Y.-H."/>
        </authorList>
    </citation>
    <scope>NUCLEOTIDE SEQUENCE</scope>
    <source>
        <strain evidence="1">MST-FP2251</strain>
    </source>
</reference>
<sequence length="200" mass="22512">MAPSSSLLTAFTGQRTISAYPTIDDLVTGIDNLTNLNDSLSVGIEAYSGGVVDLLRLVQSVYKVYEAVTTLRQRVELMGDFTQNQNEEENVKAAGHRLCISLNASMFAASHRVYLIKRVPGGNSIVRPVLKQVATAKADLQRALVSRCSPGTEKEFETENEEFQNIYNAILKDLNSHHYHYLDHKYKDLSFDYRKEPRVR</sequence>
<reference evidence="1" key="1">
    <citation type="journal article" date="2019" name="Beilstein J. Org. Chem.">
        <title>Nanangenines: drimane sesquiterpenoids as the dominant metabolite cohort of a novel Australian fungus, Aspergillus nanangensis.</title>
        <authorList>
            <person name="Lacey H.J."/>
            <person name="Gilchrist C.L.M."/>
            <person name="Crombie A."/>
            <person name="Kalaitzis J.A."/>
            <person name="Vuong D."/>
            <person name="Rutledge P.J."/>
            <person name="Turner P."/>
            <person name="Pitt J.I."/>
            <person name="Lacey E."/>
            <person name="Chooi Y.H."/>
            <person name="Piggott A.M."/>
        </authorList>
    </citation>
    <scope>NUCLEOTIDE SEQUENCE</scope>
    <source>
        <strain evidence="1">MST-FP2251</strain>
    </source>
</reference>